<keyword evidence="2" id="KW-1185">Reference proteome</keyword>
<dbReference type="EMBL" id="PQFF01000201">
    <property type="protein sequence ID" value="RHZ75346.1"/>
    <property type="molecule type" value="Genomic_DNA"/>
</dbReference>
<dbReference type="AlphaFoldDB" id="A0A397INL6"/>
<protein>
    <submittedName>
        <fullName evidence="1">Uncharacterized protein</fullName>
    </submittedName>
</protein>
<sequence>MQFELDLLKQERAILLARIAELELRSSTTRLSLEAINDIITAKGTTNALPILAKKYNVSHAQIREIWEFAIARKNTNKEIDIEYQLKFLAKKQQNIKQLESSFHENKKQTADQAFNNNRYNFLYGIVSTSTDWHFIIFVSDGLYCTSKTDYQIDLLKSVVKEGQKSLRDSIKQIIRIIVGLLKDRIMACDEPKSKRRHVHEKIKQ</sequence>
<evidence type="ECO:0000313" key="1">
    <source>
        <dbReference type="EMBL" id="RHZ75346.1"/>
    </source>
</evidence>
<organism evidence="1 2">
    <name type="scientific">Diversispora epigaea</name>
    <dbReference type="NCBI Taxonomy" id="1348612"/>
    <lineage>
        <taxon>Eukaryota</taxon>
        <taxon>Fungi</taxon>
        <taxon>Fungi incertae sedis</taxon>
        <taxon>Mucoromycota</taxon>
        <taxon>Glomeromycotina</taxon>
        <taxon>Glomeromycetes</taxon>
        <taxon>Diversisporales</taxon>
        <taxon>Diversisporaceae</taxon>
        <taxon>Diversispora</taxon>
    </lineage>
</organism>
<dbReference type="Proteomes" id="UP000266861">
    <property type="component" value="Unassembled WGS sequence"/>
</dbReference>
<proteinExistence type="predicted"/>
<comment type="caution">
    <text evidence="1">The sequence shown here is derived from an EMBL/GenBank/DDBJ whole genome shotgun (WGS) entry which is preliminary data.</text>
</comment>
<gene>
    <name evidence="1" type="ORF">Glove_216g98</name>
</gene>
<evidence type="ECO:0000313" key="2">
    <source>
        <dbReference type="Proteomes" id="UP000266861"/>
    </source>
</evidence>
<name>A0A397INL6_9GLOM</name>
<reference evidence="1 2" key="1">
    <citation type="submission" date="2018-08" db="EMBL/GenBank/DDBJ databases">
        <title>Genome and evolution of the arbuscular mycorrhizal fungus Diversispora epigaea (formerly Glomus versiforme) and its bacterial endosymbionts.</title>
        <authorList>
            <person name="Sun X."/>
            <person name="Fei Z."/>
            <person name="Harrison M."/>
        </authorList>
    </citation>
    <scope>NUCLEOTIDE SEQUENCE [LARGE SCALE GENOMIC DNA]</scope>
    <source>
        <strain evidence="1 2">IT104</strain>
    </source>
</reference>
<accession>A0A397INL6</accession>
<dbReference type="OrthoDB" id="2311762at2759"/>